<keyword evidence="9" id="KW-0812">Transmembrane</keyword>
<dbReference type="InterPro" id="IPR036890">
    <property type="entry name" value="HATPase_C_sf"/>
</dbReference>
<keyword evidence="4" id="KW-0808">Transferase</keyword>
<accession>A0ABP6SUZ8</accession>
<dbReference type="GO" id="GO:0016301">
    <property type="term" value="F:kinase activity"/>
    <property type="evidence" value="ECO:0007669"/>
    <property type="project" value="UniProtKB-KW"/>
</dbReference>
<dbReference type="PANTHER" id="PTHR24421:SF10">
    <property type="entry name" value="NITRATE_NITRITE SENSOR PROTEIN NARQ"/>
    <property type="match status" value="1"/>
</dbReference>
<dbReference type="EMBL" id="BAAAYN010000014">
    <property type="protein sequence ID" value="GAA3386269.1"/>
    <property type="molecule type" value="Genomic_DNA"/>
</dbReference>
<dbReference type="InterPro" id="IPR050482">
    <property type="entry name" value="Sensor_HK_TwoCompSys"/>
</dbReference>
<evidence type="ECO:0000256" key="6">
    <source>
        <dbReference type="ARBA" id="ARBA00022777"/>
    </source>
</evidence>
<keyword evidence="9" id="KW-1133">Transmembrane helix</keyword>
<dbReference type="SUPFAM" id="SSF55874">
    <property type="entry name" value="ATPase domain of HSP90 chaperone/DNA topoisomerase II/histidine kinase"/>
    <property type="match status" value="1"/>
</dbReference>
<dbReference type="Proteomes" id="UP001501676">
    <property type="component" value="Unassembled WGS sequence"/>
</dbReference>
<keyword evidence="8" id="KW-0902">Two-component regulatory system</keyword>
<gene>
    <name evidence="11" type="ORF">GCM10020369_22970</name>
</gene>
<evidence type="ECO:0000256" key="9">
    <source>
        <dbReference type="SAM" id="Phobius"/>
    </source>
</evidence>
<evidence type="ECO:0000256" key="5">
    <source>
        <dbReference type="ARBA" id="ARBA00022741"/>
    </source>
</evidence>
<dbReference type="InterPro" id="IPR011712">
    <property type="entry name" value="Sig_transdc_His_kin_sub3_dim/P"/>
</dbReference>
<evidence type="ECO:0000256" key="2">
    <source>
        <dbReference type="ARBA" id="ARBA00012438"/>
    </source>
</evidence>
<feature type="transmembrane region" description="Helical" evidence="9">
    <location>
        <begin position="30"/>
        <end position="47"/>
    </location>
</feature>
<evidence type="ECO:0000313" key="12">
    <source>
        <dbReference type="Proteomes" id="UP001501676"/>
    </source>
</evidence>
<feature type="domain" description="Signal transduction histidine kinase subgroup 3 dimerisation and phosphoacceptor" evidence="10">
    <location>
        <begin position="174"/>
        <end position="238"/>
    </location>
</feature>
<evidence type="ECO:0000256" key="4">
    <source>
        <dbReference type="ARBA" id="ARBA00022679"/>
    </source>
</evidence>
<keyword evidence="9" id="KW-0472">Membrane</keyword>
<keyword evidence="3" id="KW-0597">Phosphoprotein</keyword>
<feature type="transmembrane region" description="Helical" evidence="9">
    <location>
        <begin position="59"/>
        <end position="83"/>
    </location>
</feature>
<evidence type="ECO:0000256" key="8">
    <source>
        <dbReference type="ARBA" id="ARBA00023012"/>
    </source>
</evidence>
<evidence type="ECO:0000259" key="10">
    <source>
        <dbReference type="Pfam" id="PF07730"/>
    </source>
</evidence>
<dbReference type="PANTHER" id="PTHR24421">
    <property type="entry name" value="NITRATE/NITRITE SENSOR PROTEIN NARX-RELATED"/>
    <property type="match status" value="1"/>
</dbReference>
<comment type="catalytic activity">
    <reaction evidence="1">
        <text>ATP + protein L-histidine = ADP + protein N-phospho-L-histidine.</text>
        <dbReference type="EC" id="2.7.13.3"/>
    </reaction>
</comment>
<dbReference type="Pfam" id="PF07730">
    <property type="entry name" value="HisKA_3"/>
    <property type="match status" value="1"/>
</dbReference>
<reference evidence="12" key="1">
    <citation type="journal article" date="2019" name="Int. J. Syst. Evol. Microbiol.">
        <title>The Global Catalogue of Microorganisms (GCM) 10K type strain sequencing project: providing services to taxonomists for standard genome sequencing and annotation.</title>
        <authorList>
            <consortium name="The Broad Institute Genomics Platform"/>
            <consortium name="The Broad Institute Genome Sequencing Center for Infectious Disease"/>
            <person name="Wu L."/>
            <person name="Ma J."/>
        </authorList>
    </citation>
    <scope>NUCLEOTIDE SEQUENCE [LARGE SCALE GENOMIC DNA]</scope>
    <source>
        <strain evidence="12">JCM 9458</strain>
    </source>
</reference>
<evidence type="ECO:0000256" key="3">
    <source>
        <dbReference type="ARBA" id="ARBA00022553"/>
    </source>
</evidence>
<protein>
    <recommendedName>
        <fullName evidence="2">histidine kinase</fullName>
        <ecNumber evidence="2">2.7.13.3</ecNumber>
    </recommendedName>
</protein>
<evidence type="ECO:0000256" key="1">
    <source>
        <dbReference type="ARBA" id="ARBA00000085"/>
    </source>
</evidence>
<dbReference type="Gene3D" id="1.20.5.1930">
    <property type="match status" value="1"/>
</dbReference>
<comment type="caution">
    <text evidence="11">The sequence shown here is derived from an EMBL/GenBank/DDBJ whole genome shotgun (WGS) entry which is preliminary data.</text>
</comment>
<sequence length="370" mass="39364">MDSGWRRLGLAVGTFVGGLALFALGWPLDSWIGVATLGASAVSLLFLRSHPWLSLAIAYAALTVDWIVGPNLVTIFVLANALWDITERGSARTGRVLMISSVGTVLVFTVVGLVVERDVQGVLLGVQAALFTVVPVDTAMTVRRHRQTAAAERERAEQTARLAELDQRAAVTAERTRVARDLHDLVANDLSVIALHSTAALARPDDAEAAQQALRVIRQHSVSGLTEMRHLIDVLRADGHSDSPAEARLDQLAALVEKARADGQDATLRVVGEGRPLAPAIELAGYRIIQEALTNAGKHATDQPVEVVVAYRSDALTLTVENPVPGSDVPFPFPGGAGLVGMAERATLVGGTLDAGLEEGRWRVHAEIPL</sequence>
<organism evidence="11 12">
    <name type="scientific">Cryptosporangium minutisporangium</name>
    <dbReference type="NCBI Taxonomy" id="113569"/>
    <lineage>
        <taxon>Bacteria</taxon>
        <taxon>Bacillati</taxon>
        <taxon>Actinomycetota</taxon>
        <taxon>Actinomycetes</taxon>
        <taxon>Cryptosporangiales</taxon>
        <taxon>Cryptosporangiaceae</taxon>
        <taxon>Cryptosporangium</taxon>
    </lineage>
</organism>
<evidence type="ECO:0000256" key="7">
    <source>
        <dbReference type="ARBA" id="ARBA00022840"/>
    </source>
</evidence>
<keyword evidence="5" id="KW-0547">Nucleotide-binding</keyword>
<name>A0ABP6SUZ8_9ACTN</name>
<feature type="transmembrane region" description="Helical" evidence="9">
    <location>
        <begin position="7"/>
        <end position="24"/>
    </location>
</feature>
<dbReference type="CDD" id="cd16917">
    <property type="entry name" value="HATPase_UhpB-NarQ-NarX-like"/>
    <property type="match status" value="1"/>
</dbReference>
<proteinExistence type="predicted"/>
<keyword evidence="6 11" id="KW-0418">Kinase</keyword>
<feature type="transmembrane region" description="Helical" evidence="9">
    <location>
        <begin position="95"/>
        <end position="115"/>
    </location>
</feature>
<dbReference type="Gene3D" id="3.30.565.10">
    <property type="entry name" value="Histidine kinase-like ATPase, C-terminal domain"/>
    <property type="match status" value="1"/>
</dbReference>
<keyword evidence="12" id="KW-1185">Reference proteome</keyword>
<dbReference type="RefSeq" id="WP_345728026.1">
    <property type="nucleotide sequence ID" value="NZ_BAAAYN010000014.1"/>
</dbReference>
<evidence type="ECO:0000313" key="11">
    <source>
        <dbReference type="EMBL" id="GAA3386269.1"/>
    </source>
</evidence>
<dbReference type="EC" id="2.7.13.3" evidence="2"/>
<keyword evidence="7" id="KW-0067">ATP-binding</keyword>